<accession>A0A837CPR6</accession>
<protein>
    <submittedName>
        <fullName evidence="1">Uncharacterized protein</fullName>
    </submittedName>
</protein>
<dbReference type="Proteomes" id="UP000024900">
    <property type="component" value="Unassembled WGS sequence"/>
</dbReference>
<dbReference type="EMBL" id="ADOU02000004">
    <property type="protein sequence ID" value="KGJ71152.1"/>
    <property type="molecule type" value="Genomic_DNA"/>
</dbReference>
<organism evidence="1 2">
    <name type="scientific">Bradyrhizobium diazoefficiens SEMIA 5080</name>
    <dbReference type="NCBI Taxonomy" id="754504"/>
    <lineage>
        <taxon>Bacteria</taxon>
        <taxon>Pseudomonadati</taxon>
        <taxon>Pseudomonadota</taxon>
        <taxon>Alphaproteobacteria</taxon>
        <taxon>Hyphomicrobiales</taxon>
        <taxon>Nitrobacteraceae</taxon>
        <taxon>Bradyrhizobium</taxon>
    </lineage>
</organism>
<comment type="caution">
    <text evidence="1">The sequence shown here is derived from an EMBL/GenBank/DDBJ whole genome shotgun (WGS) entry which is preliminary data.</text>
</comment>
<evidence type="ECO:0000313" key="2">
    <source>
        <dbReference type="Proteomes" id="UP000024900"/>
    </source>
</evidence>
<name>A0A837CPR6_9BRAD</name>
<reference evidence="1 2" key="1">
    <citation type="journal article" date="2014" name="BMC Genomics">
        <title>Comparative genomics of Bradyrhizobium japonicum CPAC 15 and Bradyrhizobium diazoefficiens CPAC 7: elite model strains for understanding symbiotic performance with soybean.</title>
        <authorList>
            <person name="Siqueira A.F."/>
            <person name="Ormeno-Orrillo E."/>
            <person name="Souza R.C."/>
            <person name="Rodrigues E.P."/>
            <person name="Almeida L.G."/>
            <person name="Barcellos F.G."/>
            <person name="Batista J.S."/>
            <person name="Nakatami A.S."/>
            <person name="Martinez-Romero E."/>
            <person name="Vasconcelos A.T."/>
            <person name="Hungria M."/>
        </authorList>
    </citation>
    <scope>NUCLEOTIDE SEQUENCE [LARGE SCALE GENOMIC DNA]</scope>
    <source>
        <strain evidence="1 2">SEMIA 5080</strain>
    </source>
</reference>
<gene>
    <name evidence="1" type="ORF">BJA5080_07962</name>
</gene>
<dbReference type="AlphaFoldDB" id="A0A837CPR6"/>
<proteinExistence type="predicted"/>
<evidence type="ECO:0000313" key="1">
    <source>
        <dbReference type="EMBL" id="KGJ71152.1"/>
    </source>
</evidence>
<sequence length="72" mass="8098">MSDLPGVKLYRQWVSATAAHRRTQIKTRISDQARDQRQIATSSPRSTILRDLRDCGHLAGGFLAEGILQHLK</sequence>